<evidence type="ECO:0000256" key="3">
    <source>
        <dbReference type="SAM" id="Coils"/>
    </source>
</evidence>
<reference evidence="6 7" key="1">
    <citation type="submission" date="2019-08" db="EMBL/GenBank/DDBJ databases">
        <title>Complete genome sequence of Thermosulfurimonas marina SU872T, an anaerobic thermophilic chemolithoautotrophic bacterium isolated from a shallow marine hydrothermal vent.</title>
        <authorList>
            <person name="Allioux M."/>
            <person name="Jebbar M."/>
            <person name="Slobodkina G."/>
            <person name="Slobodkin A."/>
            <person name="Moalic Y."/>
            <person name="Frolova A."/>
            <person name="Shao Z."/>
            <person name="Alain K."/>
        </authorList>
    </citation>
    <scope>NUCLEOTIDE SEQUENCE [LARGE SCALE GENOMIC DNA]</scope>
    <source>
        <strain evidence="6 7">SU872</strain>
    </source>
</reference>
<dbReference type="SUPFAM" id="SSF55073">
    <property type="entry name" value="Nucleotide cyclase"/>
    <property type="match status" value="1"/>
</dbReference>
<dbReference type="PROSITE" id="PS50887">
    <property type="entry name" value="GGDEF"/>
    <property type="match status" value="1"/>
</dbReference>
<dbReference type="EC" id="2.7.7.65" evidence="1"/>
<dbReference type="InterPro" id="IPR000160">
    <property type="entry name" value="GGDEF_dom"/>
</dbReference>
<evidence type="ECO:0000256" key="1">
    <source>
        <dbReference type="ARBA" id="ARBA00012528"/>
    </source>
</evidence>
<dbReference type="KEGG" id="tmai:FVE67_04085"/>
<dbReference type="InterPro" id="IPR043128">
    <property type="entry name" value="Rev_trsase/Diguanyl_cyclase"/>
</dbReference>
<dbReference type="InterPro" id="IPR050469">
    <property type="entry name" value="Diguanylate_Cyclase"/>
</dbReference>
<evidence type="ECO:0000259" key="5">
    <source>
        <dbReference type="PROSITE" id="PS51833"/>
    </source>
</evidence>
<dbReference type="InterPro" id="IPR029787">
    <property type="entry name" value="Nucleotide_cyclase"/>
</dbReference>
<dbReference type="Pfam" id="PF00990">
    <property type="entry name" value="GGDEF"/>
    <property type="match status" value="1"/>
</dbReference>
<name>A0A6H1WSB7_9BACT</name>
<sequence length="509" mass="58255">MDLDKVKAFFADRKVHLPSPPALAVRLLEQVRRDDYRQLAETIRLDPALAARVLGLANSPLYRGGGKEITSLEKAIAFLGTEVIKNLALTFKVYEGLKSEKKLTRATEFDMEHFWKRSVANAVGARLLAQEMGLEEDHLFSAGLLMDIGVLALYLLLGEDYLAAFDEKEVSQRSLAEIEREMWGFTHAEAGGYFLKTWSLPDHLVMDITYHHCWTKAPEEYRAHARILSLAGLLGGIYFSRRSAFYYEETLSQFKDLLGFPEENTREIIDRVAEETNQLLAFFELPGERIPPYSHILEEVREELGKLSLNYVLLVKKLQEEKARAEELARKLKAANERLRQLSIRDGLTELYNHRYFQERLREEFERARRYRRALSLVILDIDHFKKVNDTYGHPVGDQVLKELARLIRQSMRTSDIPARYGGEEFTIILPETDLQGASCFGERLRKTVEQHSFEANGLTLQITISLGVSSVFPSATQATPQRLIEVADKALYYSKTHGRNRLTAVSIE</sequence>
<dbReference type="AlphaFoldDB" id="A0A6H1WSB7"/>
<accession>A0A6H1WSB7</accession>
<dbReference type="Pfam" id="PF08668">
    <property type="entry name" value="HDOD"/>
    <property type="match status" value="1"/>
</dbReference>
<feature type="domain" description="HDOD" evidence="5">
    <location>
        <begin position="17"/>
        <end position="214"/>
    </location>
</feature>
<keyword evidence="7" id="KW-1185">Reference proteome</keyword>
<dbReference type="InterPro" id="IPR013976">
    <property type="entry name" value="HDOD"/>
</dbReference>
<dbReference type="Gene3D" id="3.30.70.270">
    <property type="match status" value="1"/>
</dbReference>
<evidence type="ECO:0000259" key="4">
    <source>
        <dbReference type="PROSITE" id="PS50887"/>
    </source>
</evidence>
<keyword evidence="3" id="KW-0175">Coiled coil</keyword>
<dbReference type="SMART" id="SM00267">
    <property type="entry name" value="GGDEF"/>
    <property type="match status" value="1"/>
</dbReference>
<feature type="domain" description="GGDEF" evidence="4">
    <location>
        <begin position="373"/>
        <end position="508"/>
    </location>
</feature>
<dbReference type="Proteomes" id="UP000501253">
    <property type="component" value="Chromosome"/>
</dbReference>
<dbReference type="RefSeq" id="WP_168719381.1">
    <property type="nucleotide sequence ID" value="NZ_CP042909.1"/>
</dbReference>
<protein>
    <recommendedName>
        <fullName evidence="1">diguanylate cyclase</fullName>
        <ecNumber evidence="1">2.7.7.65</ecNumber>
    </recommendedName>
</protein>
<evidence type="ECO:0000313" key="7">
    <source>
        <dbReference type="Proteomes" id="UP000501253"/>
    </source>
</evidence>
<dbReference type="GO" id="GO:0052621">
    <property type="term" value="F:diguanylate cyclase activity"/>
    <property type="evidence" value="ECO:0007669"/>
    <property type="project" value="UniProtKB-EC"/>
</dbReference>
<comment type="catalytic activity">
    <reaction evidence="2">
        <text>2 GTP = 3',3'-c-di-GMP + 2 diphosphate</text>
        <dbReference type="Rhea" id="RHEA:24898"/>
        <dbReference type="ChEBI" id="CHEBI:33019"/>
        <dbReference type="ChEBI" id="CHEBI:37565"/>
        <dbReference type="ChEBI" id="CHEBI:58805"/>
        <dbReference type="EC" id="2.7.7.65"/>
    </reaction>
</comment>
<dbReference type="PANTHER" id="PTHR45138:SF9">
    <property type="entry name" value="DIGUANYLATE CYCLASE DGCM-RELATED"/>
    <property type="match status" value="1"/>
</dbReference>
<organism evidence="6 7">
    <name type="scientific">Thermosulfurimonas marina</name>
    <dbReference type="NCBI Taxonomy" id="2047767"/>
    <lineage>
        <taxon>Bacteria</taxon>
        <taxon>Pseudomonadati</taxon>
        <taxon>Thermodesulfobacteriota</taxon>
        <taxon>Thermodesulfobacteria</taxon>
        <taxon>Thermodesulfobacteriales</taxon>
        <taxon>Thermodesulfobacteriaceae</taxon>
        <taxon>Thermosulfurimonas</taxon>
    </lineage>
</organism>
<dbReference type="SUPFAM" id="SSF109604">
    <property type="entry name" value="HD-domain/PDEase-like"/>
    <property type="match status" value="1"/>
</dbReference>
<evidence type="ECO:0000313" key="6">
    <source>
        <dbReference type="EMBL" id="QJA06026.1"/>
    </source>
</evidence>
<gene>
    <name evidence="6" type="ORF">FVE67_04085</name>
</gene>
<dbReference type="PROSITE" id="PS51833">
    <property type="entry name" value="HDOD"/>
    <property type="match status" value="1"/>
</dbReference>
<dbReference type="CDD" id="cd01949">
    <property type="entry name" value="GGDEF"/>
    <property type="match status" value="1"/>
</dbReference>
<evidence type="ECO:0000256" key="2">
    <source>
        <dbReference type="ARBA" id="ARBA00034247"/>
    </source>
</evidence>
<dbReference type="PANTHER" id="PTHR45138">
    <property type="entry name" value="REGULATORY COMPONENTS OF SENSORY TRANSDUCTION SYSTEM"/>
    <property type="match status" value="1"/>
</dbReference>
<feature type="coiled-coil region" evidence="3">
    <location>
        <begin position="311"/>
        <end position="345"/>
    </location>
</feature>
<dbReference type="FunFam" id="3.30.70.270:FF:000001">
    <property type="entry name" value="Diguanylate cyclase domain protein"/>
    <property type="match status" value="1"/>
</dbReference>
<dbReference type="EMBL" id="CP042909">
    <property type="protein sequence ID" value="QJA06026.1"/>
    <property type="molecule type" value="Genomic_DNA"/>
</dbReference>
<dbReference type="Gene3D" id="1.10.3210.10">
    <property type="entry name" value="Hypothetical protein af1432"/>
    <property type="match status" value="1"/>
</dbReference>
<proteinExistence type="predicted"/>
<dbReference type="NCBIfam" id="TIGR00254">
    <property type="entry name" value="GGDEF"/>
    <property type="match status" value="1"/>
</dbReference>